<organism evidence="1 2">
    <name type="scientific">Streptomyces violascens</name>
    <dbReference type="NCBI Taxonomy" id="67381"/>
    <lineage>
        <taxon>Bacteria</taxon>
        <taxon>Bacillati</taxon>
        <taxon>Actinomycetota</taxon>
        <taxon>Actinomycetes</taxon>
        <taxon>Kitasatosporales</taxon>
        <taxon>Streptomycetaceae</taxon>
        <taxon>Streptomyces</taxon>
    </lineage>
</organism>
<gene>
    <name evidence="1" type="ORF">Sviol_63260</name>
</gene>
<dbReference type="RefSeq" id="WP_189963437.1">
    <property type="nucleotide sequence ID" value="NZ_BMUA01000008.1"/>
</dbReference>
<evidence type="ECO:0000313" key="1">
    <source>
        <dbReference type="EMBL" id="GHI41918.1"/>
    </source>
</evidence>
<sequence length="151" mass="16024">MSLPIGAILDALVSHAASLGRFERVNEHEPKNAPGSGLTCAVWVDRIEPITAGGLASTSVRLVFNLRLYAPLLSVSDDLVDPQLVAALDELFAAYTGQFTLGGLLRHIDVLGAYGTALEATAGYINSGGNEFRVFTITLPAIVNDLWEQTA</sequence>
<comment type="caution">
    <text evidence="1">The sequence shown here is derived from an EMBL/GenBank/DDBJ whole genome shotgun (WGS) entry which is preliminary data.</text>
</comment>
<accession>A0ABQ3QXB4</accession>
<dbReference type="Proteomes" id="UP001050808">
    <property type="component" value="Unassembled WGS sequence"/>
</dbReference>
<evidence type="ECO:0008006" key="3">
    <source>
        <dbReference type="Google" id="ProtNLM"/>
    </source>
</evidence>
<evidence type="ECO:0000313" key="2">
    <source>
        <dbReference type="Proteomes" id="UP001050808"/>
    </source>
</evidence>
<proteinExistence type="predicted"/>
<reference evidence="1" key="1">
    <citation type="submission" date="2024-05" db="EMBL/GenBank/DDBJ databases">
        <title>Whole genome shotgun sequence of Streptomyces violascens NBRC 12920.</title>
        <authorList>
            <person name="Komaki H."/>
            <person name="Tamura T."/>
        </authorList>
    </citation>
    <scope>NUCLEOTIDE SEQUENCE</scope>
    <source>
        <strain evidence="1">NBRC 12920</strain>
    </source>
</reference>
<dbReference type="EMBL" id="BNDY01000017">
    <property type="protein sequence ID" value="GHI41918.1"/>
    <property type="molecule type" value="Genomic_DNA"/>
</dbReference>
<keyword evidence="2" id="KW-1185">Reference proteome</keyword>
<name>A0ABQ3QXB4_9ACTN</name>
<protein>
    <recommendedName>
        <fullName evidence="3">DUF3168 domain-containing protein</fullName>
    </recommendedName>
</protein>